<evidence type="ECO:0000256" key="2">
    <source>
        <dbReference type="ARBA" id="ARBA00022679"/>
    </source>
</evidence>
<name>A0A1I8ISX0_9PLAT</name>
<dbReference type="Pfam" id="PF01209">
    <property type="entry name" value="Ubie_methyltran"/>
    <property type="match status" value="1"/>
</dbReference>
<dbReference type="PROSITE" id="PS01183">
    <property type="entry name" value="UBIE_1"/>
    <property type="match status" value="1"/>
</dbReference>
<evidence type="ECO:0000256" key="5">
    <source>
        <dbReference type="HAMAP-Rule" id="MF_03191"/>
    </source>
</evidence>
<evidence type="ECO:0000256" key="1">
    <source>
        <dbReference type="ARBA" id="ARBA00022603"/>
    </source>
</evidence>
<dbReference type="PANTHER" id="PTHR43591">
    <property type="entry name" value="METHYLTRANSFERASE"/>
    <property type="match status" value="1"/>
</dbReference>
<keyword evidence="5" id="KW-0472">Membrane</keyword>
<keyword evidence="5" id="KW-0831">Ubiquinone biosynthesis</keyword>
<comment type="subunit">
    <text evidence="4">Component of a multi-subunit COQ enzyme complex, composed of at least COQ3, COQ4, COQ5, COQ6, COQ7 and COQ9. Interacts with PYURF; the interaction is direct, stabilizes COQ5 protein and associates PYURF with COQ enzyme complex.</text>
</comment>
<evidence type="ECO:0000313" key="6">
    <source>
        <dbReference type="Proteomes" id="UP000095280"/>
    </source>
</evidence>
<dbReference type="Gene3D" id="3.40.50.150">
    <property type="entry name" value="Vaccinia Virus protein VP39"/>
    <property type="match status" value="1"/>
</dbReference>
<dbReference type="SUPFAM" id="SSF53335">
    <property type="entry name" value="S-adenosyl-L-methionine-dependent methyltransferases"/>
    <property type="match status" value="1"/>
</dbReference>
<sequence>FIPKMQCRQLLRCISRSPATSSSSCFGVARRQIHQPGGFDTSFGFEEVEPGQKQDRVNQVFNRVSNSYDVMNDLMSAGLHRCWKRRFVASANPRPGWRVVDVAGGTGDIALGLLEWSRKLPGRAPPPVRVAPGDGSVDSFREAAERQTAAAEAEAPAGCTVSVVDPSPSMMQVGSAKASAKGSTFASSIQWLEGRAESLPLDEASSDLYTIAFGMRNCTDLPGVLREAHRVLKPYGRFACLEFCSVENPLLSILYDEYSFRVIPPMGLLVAGDWDSYEYLVESIRRFPHQTLFANMMREAGFSAVNYEVLWPGVCCIHSGYKLPSVK</sequence>
<dbReference type="AlphaFoldDB" id="A0A1I8ISX0"/>
<keyword evidence="3 5" id="KW-0949">S-adenosyl-L-methionine</keyword>
<dbReference type="EC" id="2.1.1.201" evidence="5"/>
<comment type="subcellular location">
    <subcellularLocation>
        <location evidence="5">Mitochondrion inner membrane</location>
        <topology evidence="5">Peripheral membrane protein</topology>
        <orientation evidence="5">Matrix side</orientation>
    </subcellularLocation>
</comment>
<dbReference type="CDD" id="cd02440">
    <property type="entry name" value="AdoMet_MTases"/>
    <property type="match status" value="1"/>
</dbReference>
<proteinExistence type="inferred from homology"/>
<comment type="pathway">
    <text evidence="5">Cofactor biosynthesis; ubiquinone biosynthesis.</text>
</comment>
<comment type="caution">
    <text evidence="5">Lacks conserved residue(s) required for the propagation of feature annotation.</text>
</comment>
<keyword evidence="1 5" id="KW-0489">Methyltransferase</keyword>
<dbReference type="WBParaSite" id="maker-uti_cns_0015640-snap-gene-0.3-mRNA-1">
    <property type="protein sequence ID" value="maker-uti_cns_0015640-snap-gene-0.3-mRNA-1"/>
    <property type="gene ID" value="maker-uti_cns_0015640-snap-gene-0.3"/>
</dbReference>
<comment type="catalytic activity">
    <reaction evidence="5">
        <text>a 2-methoxy-6-(all-trans-polyprenyl)benzene-1,4-diol + S-adenosyl-L-methionine = a 5-methoxy-2-methyl-3-(all-trans-polyprenyl)benzene-1,4-diol + S-adenosyl-L-homocysteine + H(+)</text>
        <dbReference type="Rhea" id="RHEA:28286"/>
        <dbReference type="Rhea" id="RHEA-COMP:10858"/>
        <dbReference type="Rhea" id="RHEA-COMP:10859"/>
        <dbReference type="ChEBI" id="CHEBI:15378"/>
        <dbReference type="ChEBI" id="CHEBI:57856"/>
        <dbReference type="ChEBI" id="CHEBI:59789"/>
        <dbReference type="ChEBI" id="CHEBI:84166"/>
        <dbReference type="ChEBI" id="CHEBI:84167"/>
        <dbReference type="EC" id="2.1.1.201"/>
    </reaction>
</comment>
<feature type="binding site" evidence="5">
    <location>
        <position position="106"/>
    </location>
    <ligand>
        <name>S-adenosyl-L-methionine</name>
        <dbReference type="ChEBI" id="CHEBI:59789"/>
    </ligand>
</feature>
<evidence type="ECO:0000256" key="4">
    <source>
        <dbReference type="ARBA" id="ARBA00046387"/>
    </source>
</evidence>
<dbReference type="InterPro" id="IPR023576">
    <property type="entry name" value="UbiE/COQ5_MeTrFase_CS"/>
</dbReference>
<evidence type="ECO:0000313" key="7">
    <source>
        <dbReference type="WBParaSite" id="maker-uti_cns_0015640-snap-gene-0.3-mRNA-1"/>
    </source>
</evidence>
<dbReference type="GO" id="GO:0008425">
    <property type="term" value="F:2-methoxy-6-polyprenyl-1,4-benzoquinol methyltransferase activity"/>
    <property type="evidence" value="ECO:0007669"/>
    <property type="project" value="UniProtKB-UniRule"/>
</dbReference>
<protein>
    <recommendedName>
        <fullName evidence="5">2-methoxy-6-polyprenyl-1,4-benzoquinol methylase, mitochondrial</fullName>
        <ecNumber evidence="5">2.1.1.201</ecNumber>
    </recommendedName>
    <alternativeName>
        <fullName evidence="5">Ubiquinone biosynthesis methyltransferase COQ5</fullName>
    </alternativeName>
</protein>
<reference evidence="7" key="1">
    <citation type="submission" date="2016-11" db="UniProtKB">
        <authorList>
            <consortium name="WormBaseParasite"/>
        </authorList>
    </citation>
    <scope>IDENTIFICATION</scope>
</reference>
<dbReference type="NCBIfam" id="TIGR01934">
    <property type="entry name" value="MenG_MenH_UbiE"/>
    <property type="match status" value="1"/>
</dbReference>
<dbReference type="InterPro" id="IPR004033">
    <property type="entry name" value="UbiE/COQ5_MeTrFase"/>
</dbReference>
<dbReference type="PANTHER" id="PTHR43591:SF24">
    <property type="entry name" value="2-METHOXY-6-POLYPRENYL-1,4-BENZOQUINOL METHYLASE, MITOCHONDRIAL"/>
    <property type="match status" value="1"/>
</dbReference>
<organism evidence="6 7">
    <name type="scientific">Macrostomum lignano</name>
    <dbReference type="NCBI Taxonomy" id="282301"/>
    <lineage>
        <taxon>Eukaryota</taxon>
        <taxon>Metazoa</taxon>
        <taxon>Spiralia</taxon>
        <taxon>Lophotrochozoa</taxon>
        <taxon>Platyhelminthes</taxon>
        <taxon>Rhabditophora</taxon>
        <taxon>Macrostomorpha</taxon>
        <taxon>Macrostomida</taxon>
        <taxon>Macrostomidae</taxon>
        <taxon>Macrostomum</taxon>
    </lineage>
</organism>
<dbReference type="PROSITE" id="PS51608">
    <property type="entry name" value="SAM_MT_UBIE"/>
    <property type="match status" value="1"/>
</dbReference>
<dbReference type="GO" id="GO:0032259">
    <property type="term" value="P:methylation"/>
    <property type="evidence" value="ECO:0007669"/>
    <property type="project" value="UniProtKB-KW"/>
</dbReference>
<feature type="binding site" evidence="5">
    <location>
        <position position="165"/>
    </location>
    <ligand>
        <name>S-adenosyl-L-methionine</name>
        <dbReference type="ChEBI" id="CHEBI:59789"/>
    </ligand>
</feature>
<keyword evidence="5" id="KW-0999">Mitochondrion inner membrane</keyword>
<keyword evidence="6" id="KW-1185">Reference proteome</keyword>
<accession>A0A1I8ISX0</accession>
<dbReference type="InterPro" id="IPR029063">
    <property type="entry name" value="SAM-dependent_MTases_sf"/>
</dbReference>
<keyword evidence="5" id="KW-0496">Mitochondrion</keyword>
<comment type="similarity">
    <text evidence="5">Belongs to the class I-like SAM-binding methyltransferase superfamily. MenG/UbiE family.</text>
</comment>
<keyword evidence="2 5" id="KW-0808">Transferase</keyword>
<dbReference type="HAMAP" id="MF_01813">
    <property type="entry name" value="MenG_UbiE_methyltr"/>
    <property type="match status" value="1"/>
</dbReference>
<dbReference type="GO" id="GO:0031314">
    <property type="term" value="C:extrinsic component of mitochondrial inner membrane"/>
    <property type="evidence" value="ECO:0007669"/>
    <property type="project" value="UniProtKB-UniRule"/>
</dbReference>
<dbReference type="Proteomes" id="UP000095280">
    <property type="component" value="Unplaced"/>
</dbReference>
<comment type="function">
    <text evidence="5">Methyltransferase required for the conversion of 2-polyprenyl-6-methoxy-1,4-benzoquinol (DDMQH2) to 2-polyprenyl-3-methyl-6-methoxy-1,4-benzoquinol (DMQH2).</text>
</comment>
<dbReference type="UniPathway" id="UPA00232"/>
<evidence type="ECO:0000256" key="3">
    <source>
        <dbReference type="ARBA" id="ARBA00022691"/>
    </source>
</evidence>